<keyword evidence="2 4" id="KW-0328">Glycosyltransferase</keyword>
<dbReference type="CDD" id="cd03784">
    <property type="entry name" value="GT1_Gtf-like"/>
    <property type="match status" value="1"/>
</dbReference>
<dbReference type="EC" id="2.4.1.17" evidence="5"/>
<evidence type="ECO:0000256" key="1">
    <source>
        <dbReference type="ARBA" id="ARBA00009995"/>
    </source>
</evidence>
<evidence type="ECO:0000256" key="4">
    <source>
        <dbReference type="RuleBase" id="RU003718"/>
    </source>
</evidence>
<dbReference type="SUPFAM" id="SSF53756">
    <property type="entry name" value="UDP-Glycosyltransferase/glycogen phosphorylase"/>
    <property type="match status" value="1"/>
</dbReference>
<keyword evidence="5" id="KW-0472">Membrane</keyword>
<dbReference type="InterPro" id="IPR002213">
    <property type="entry name" value="UDP_glucos_trans"/>
</dbReference>
<dbReference type="FunFam" id="3.40.50.2000:FF:000021">
    <property type="entry name" value="UDP-glucuronosyltransferase"/>
    <property type="match status" value="1"/>
</dbReference>
<dbReference type="GO" id="GO:0006682">
    <property type="term" value="P:galactosylceramide biosynthetic process"/>
    <property type="evidence" value="ECO:0007669"/>
    <property type="project" value="TreeGrafter"/>
</dbReference>
<evidence type="ECO:0000256" key="2">
    <source>
        <dbReference type="ARBA" id="ARBA00022676"/>
    </source>
</evidence>
<dbReference type="PANTHER" id="PTHR48043">
    <property type="entry name" value="EG:EG0003.4 PROTEIN-RELATED"/>
    <property type="match status" value="1"/>
</dbReference>
<dbReference type="InterPro" id="IPR035595">
    <property type="entry name" value="UDP_glycos_trans_CS"/>
</dbReference>
<name>A0A6P6C387_PTEVA</name>
<dbReference type="GO" id="GO:0005783">
    <property type="term" value="C:endoplasmic reticulum"/>
    <property type="evidence" value="ECO:0007669"/>
    <property type="project" value="TreeGrafter"/>
</dbReference>
<dbReference type="GeneID" id="105309073"/>
<evidence type="ECO:0000313" key="7">
    <source>
        <dbReference type="Proteomes" id="UP000515202"/>
    </source>
</evidence>
<dbReference type="InterPro" id="IPR050271">
    <property type="entry name" value="UDP-glycosyltransferase"/>
</dbReference>
<accession>A0A6P6C387</accession>
<dbReference type="RefSeq" id="XP_023381767.1">
    <property type="nucleotide sequence ID" value="XM_023525999.1"/>
</dbReference>
<keyword evidence="7" id="KW-1185">Reference proteome</keyword>
<keyword evidence="3 4" id="KW-0808">Transferase</keyword>
<sequence>MTSYTPYLVLLCGAVGLARAAKIVIVPPIMFESHMYIFRTLAEALHERGHRTVFLLSEGRDLAPSPSYGLHRYPGVFNSSSSDAFLQAKMHSIFSGRPTVLELLDILDHYARNCDMMLANHGLVSALLRERFDLLLVDPNDMCGFVMAHVLGVQYAVFSTGLWYPAEVGAPVHPEHLVTDVWAEGDSLGEVGVPCVSACRSLSSGLHGLPPNAFRPFSRGSVGDDMSGSSPEPEAAVPGLQAPRGAPSLAGCSSEPPFRILRGGTTQHPVRDDNEECGSHAQCKPIFASRKALRWQSRFSGTKPKNLGNNTKLMEWLPQNDLLGHSRIRAFLSHGGLNSIFEAMYHGVPVVGLPLFGDHYDTMTRVQAKGMGILLEWKVVTEDALHTALVKVIGDPSYRQSARKLSEIHRDQPGHPVNRTMYWIEYVLRHRGARHLRAAVHQLSFCQYFLLDVASVLALGAAALYFLLSRGASLARRTLRGWWSGRRHSVANGHPHNGVLNGRCHGGRPAKHAKKAQ</sequence>
<dbReference type="GO" id="GO:0003851">
    <property type="term" value="F:N-acylsphingosine galactosyltransferase activity"/>
    <property type="evidence" value="ECO:0007669"/>
    <property type="project" value="TreeGrafter"/>
</dbReference>
<proteinExistence type="inferred from homology"/>
<dbReference type="AlphaFoldDB" id="A0A6P6C387"/>
<feature type="compositionally biased region" description="Basic residues" evidence="6">
    <location>
        <begin position="505"/>
        <end position="517"/>
    </location>
</feature>
<organism evidence="7 8">
    <name type="scientific">Pteropus vampyrus</name>
    <name type="common">Large flying fox</name>
    <dbReference type="NCBI Taxonomy" id="132908"/>
    <lineage>
        <taxon>Eukaryota</taxon>
        <taxon>Metazoa</taxon>
        <taxon>Chordata</taxon>
        <taxon>Craniata</taxon>
        <taxon>Vertebrata</taxon>
        <taxon>Euteleostomi</taxon>
        <taxon>Mammalia</taxon>
        <taxon>Eutheria</taxon>
        <taxon>Laurasiatheria</taxon>
        <taxon>Chiroptera</taxon>
        <taxon>Yinpterochiroptera</taxon>
        <taxon>Pteropodoidea</taxon>
        <taxon>Pteropodidae</taxon>
        <taxon>Pteropodinae</taxon>
        <taxon>Pteropus</taxon>
    </lineage>
</organism>
<dbReference type="GO" id="GO:0016020">
    <property type="term" value="C:membrane"/>
    <property type="evidence" value="ECO:0007669"/>
    <property type="project" value="UniProtKB-SubCell"/>
</dbReference>
<dbReference type="KEGG" id="pvp:105309073"/>
<dbReference type="Pfam" id="PF00201">
    <property type="entry name" value="UDPGT"/>
    <property type="match status" value="2"/>
</dbReference>
<evidence type="ECO:0000256" key="5">
    <source>
        <dbReference type="RuleBase" id="RU362059"/>
    </source>
</evidence>
<dbReference type="GO" id="GO:0015020">
    <property type="term" value="F:glucuronosyltransferase activity"/>
    <property type="evidence" value="ECO:0007669"/>
    <property type="project" value="UniProtKB-EC"/>
</dbReference>
<evidence type="ECO:0000313" key="8">
    <source>
        <dbReference type="RefSeq" id="XP_023381767.1"/>
    </source>
</evidence>
<dbReference type="Proteomes" id="UP000515202">
    <property type="component" value="Unplaced"/>
</dbReference>
<gene>
    <name evidence="8" type="primary">LOC105309073</name>
</gene>
<comment type="similarity">
    <text evidence="1 4">Belongs to the UDP-glycosyltransferase family.</text>
</comment>
<dbReference type="OrthoDB" id="5835829at2759"/>
<feature type="region of interest" description="Disordered" evidence="6">
    <location>
        <begin position="217"/>
        <end position="250"/>
    </location>
</feature>
<dbReference type="Gene3D" id="3.40.50.2000">
    <property type="entry name" value="Glycogen Phosphorylase B"/>
    <property type="match status" value="2"/>
</dbReference>
<reference evidence="8" key="1">
    <citation type="submission" date="2025-08" db="UniProtKB">
        <authorList>
            <consortium name="RefSeq"/>
        </authorList>
    </citation>
    <scope>IDENTIFICATION</scope>
    <source>
        <tissue evidence="8">Kidney</tissue>
    </source>
</reference>
<comment type="subcellular location">
    <subcellularLocation>
        <location evidence="5">Membrane</location>
        <topology evidence="5">Single-pass membrane protein</topology>
    </subcellularLocation>
</comment>
<feature type="transmembrane region" description="Helical" evidence="5">
    <location>
        <begin position="448"/>
        <end position="468"/>
    </location>
</feature>
<keyword evidence="5" id="KW-0812">Transmembrane</keyword>
<protein>
    <recommendedName>
        <fullName evidence="5">UDP-glucuronosyltransferase</fullName>
        <ecNumber evidence="5">2.4.1.17</ecNumber>
    </recommendedName>
</protein>
<evidence type="ECO:0000256" key="6">
    <source>
        <dbReference type="SAM" id="MobiDB-lite"/>
    </source>
</evidence>
<comment type="catalytic activity">
    <reaction evidence="5">
        <text>glucuronate acceptor + UDP-alpha-D-glucuronate = acceptor beta-D-glucuronoside + UDP + H(+)</text>
        <dbReference type="Rhea" id="RHEA:21032"/>
        <dbReference type="ChEBI" id="CHEBI:15378"/>
        <dbReference type="ChEBI" id="CHEBI:58052"/>
        <dbReference type="ChEBI" id="CHEBI:58223"/>
        <dbReference type="ChEBI" id="CHEBI:132367"/>
        <dbReference type="ChEBI" id="CHEBI:132368"/>
        <dbReference type="EC" id="2.4.1.17"/>
    </reaction>
</comment>
<feature type="region of interest" description="Disordered" evidence="6">
    <location>
        <begin position="494"/>
        <end position="517"/>
    </location>
</feature>
<dbReference type="PANTHER" id="PTHR48043:SF54">
    <property type="entry name" value="2-HYDROXYACYLSPHINGOSINE 1-BETA-GALACTOSYLTRANSFERASE"/>
    <property type="match status" value="1"/>
</dbReference>
<keyword evidence="5" id="KW-1133">Transmembrane helix</keyword>
<evidence type="ECO:0000256" key="3">
    <source>
        <dbReference type="ARBA" id="ARBA00022679"/>
    </source>
</evidence>
<dbReference type="PROSITE" id="PS00375">
    <property type="entry name" value="UDPGT"/>
    <property type="match status" value="1"/>
</dbReference>